<reference evidence="2 3" key="1">
    <citation type="submission" date="2019-05" db="EMBL/GenBank/DDBJ databases">
        <title>Streptomyces sp. NEAU-C151, a novel actinomycete isolated from soil.</title>
        <authorList>
            <person name="Han L."/>
            <person name="Jiang H."/>
        </authorList>
    </citation>
    <scope>NUCLEOTIDE SEQUENCE [LARGE SCALE GENOMIC DNA]</scope>
    <source>
        <strain evidence="2 3">NEAU-C151</strain>
    </source>
</reference>
<feature type="region of interest" description="Disordered" evidence="1">
    <location>
        <begin position="1"/>
        <end position="31"/>
    </location>
</feature>
<dbReference type="AlphaFoldDB" id="A0A5R9FNF9"/>
<evidence type="ECO:0000256" key="1">
    <source>
        <dbReference type="SAM" id="MobiDB-lite"/>
    </source>
</evidence>
<comment type="caution">
    <text evidence="2">The sequence shown here is derived from an EMBL/GenBank/DDBJ whole genome shotgun (WGS) entry which is preliminary data.</text>
</comment>
<gene>
    <name evidence="2" type="ORF">FE633_17115</name>
</gene>
<keyword evidence="3" id="KW-1185">Reference proteome</keyword>
<evidence type="ECO:0000313" key="3">
    <source>
        <dbReference type="Proteomes" id="UP000305906"/>
    </source>
</evidence>
<accession>A0A5R9FNF9</accession>
<protein>
    <submittedName>
        <fullName evidence="2">Uncharacterized protein</fullName>
    </submittedName>
</protein>
<dbReference type="RefSeq" id="WP_138046030.1">
    <property type="nucleotide sequence ID" value="NZ_VBZC01000017.1"/>
</dbReference>
<dbReference type="EMBL" id="VBZC01000017">
    <property type="protein sequence ID" value="TLS44871.1"/>
    <property type="molecule type" value="Genomic_DNA"/>
</dbReference>
<organism evidence="2 3">
    <name type="scientific">Streptomyces montanus</name>
    <dbReference type="NCBI Taxonomy" id="2580423"/>
    <lineage>
        <taxon>Bacteria</taxon>
        <taxon>Bacillati</taxon>
        <taxon>Actinomycetota</taxon>
        <taxon>Actinomycetes</taxon>
        <taxon>Kitasatosporales</taxon>
        <taxon>Streptomycetaceae</taxon>
        <taxon>Streptomyces</taxon>
    </lineage>
</organism>
<proteinExistence type="predicted"/>
<name>A0A5R9FNF9_9ACTN</name>
<evidence type="ECO:0000313" key="2">
    <source>
        <dbReference type="EMBL" id="TLS44871.1"/>
    </source>
</evidence>
<dbReference type="Proteomes" id="UP000305906">
    <property type="component" value="Unassembled WGS sequence"/>
</dbReference>
<sequence>MQDFTSGGTRKNPKLGPADQNVEFTGLGVDDDDPDVATLKNAIAGNLAPMGVTDVTFVEPGEITDARNQIRGREDAYMHVSDGTFHGCLCGYTMQRAAPSGAPECPVCVLLDA</sequence>